<organism evidence="2 3">
    <name type="scientific">Selenihalanaerobacter shriftii</name>
    <dbReference type="NCBI Taxonomy" id="142842"/>
    <lineage>
        <taxon>Bacteria</taxon>
        <taxon>Bacillati</taxon>
        <taxon>Bacillota</taxon>
        <taxon>Clostridia</taxon>
        <taxon>Halanaerobiales</taxon>
        <taxon>Halobacteroidaceae</taxon>
        <taxon>Selenihalanaerobacter</taxon>
    </lineage>
</organism>
<dbReference type="CDD" id="cd00093">
    <property type="entry name" value="HTH_XRE"/>
    <property type="match status" value="1"/>
</dbReference>
<sequence>MNQFLSNLTTEEINSFYHELNIGKRIKLIRQKLNSLNEKDYSLTAMADKIDVHASTLSRFESQNTNLKLTSFIELTHYLDCSLDLALKGRVIYQNSKFSHETIKKLKSLADYNQRIKYLKDKFDSNDTQLNNLQITPSTFNKIINKKVTPKIRTIILIADLFEINIDLLIKGYFPNNHLQPLTDYKDNLNKLIDIFPTQISVLKGMLLKYNYQEEIKNKFINIIDHLIEILTELPHQLRLKELLIHDFQTKLNKIEKIYKPINSIINSLDKIVKVFSTSIDFNNNTITLLSQVENKLHELKLTVDGLNFHQKNKPTGSQKSLTIFTTIAKPLTKISKQLTKLESIITSKKKRTTQESSLDLCKDKNEFNLNSQAKNEINTKEQYPNFSPNSNEANAITQNINKHKLKTNFHSINLKSKYNPDLNHIYKELINQLHKFKSDLHEYSTNLQTSTKIKKSHEYWQLYDLLQLELEIFWNKELILKNVPPDINKELKFLILKLTNFINPLSRLLKILNGEITHQEYYTNYLLKILQEELSNLSITPDLVAPDLLNQIEKKTREFINII</sequence>
<proteinExistence type="predicted"/>
<dbReference type="InterPro" id="IPR001387">
    <property type="entry name" value="Cro/C1-type_HTH"/>
</dbReference>
<dbReference type="AlphaFoldDB" id="A0A1T4LG67"/>
<dbReference type="Proteomes" id="UP000190625">
    <property type="component" value="Unassembled WGS sequence"/>
</dbReference>
<dbReference type="Gene3D" id="1.10.260.40">
    <property type="entry name" value="lambda repressor-like DNA-binding domains"/>
    <property type="match status" value="2"/>
</dbReference>
<dbReference type="SMART" id="SM00530">
    <property type="entry name" value="HTH_XRE"/>
    <property type="match status" value="2"/>
</dbReference>
<feature type="domain" description="HTH cro/C1-type" evidence="1">
    <location>
        <begin position="133"/>
        <end position="169"/>
    </location>
</feature>
<protein>
    <submittedName>
        <fullName evidence="2">Helix-turn-helix</fullName>
    </submittedName>
</protein>
<dbReference type="EMBL" id="FUWM01000008">
    <property type="protein sequence ID" value="SJZ53715.1"/>
    <property type="molecule type" value="Genomic_DNA"/>
</dbReference>
<name>A0A1T4LG67_9FIRM</name>
<dbReference type="OrthoDB" id="9981922at2"/>
<dbReference type="Pfam" id="PF01381">
    <property type="entry name" value="HTH_3"/>
    <property type="match status" value="1"/>
</dbReference>
<dbReference type="SUPFAM" id="SSF47413">
    <property type="entry name" value="lambda repressor-like DNA-binding domains"/>
    <property type="match status" value="1"/>
</dbReference>
<keyword evidence="3" id="KW-1185">Reference proteome</keyword>
<dbReference type="RefSeq" id="WP_078809613.1">
    <property type="nucleotide sequence ID" value="NZ_FUWM01000008.1"/>
</dbReference>
<evidence type="ECO:0000313" key="3">
    <source>
        <dbReference type="Proteomes" id="UP000190625"/>
    </source>
</evidence>
<gene>
    <name evidence="2" type="ORF">SAMN02745118_01124</name>
</gene>
<dbReference type="GO" id="GO:0003677">
    <property type="term" value="F:DNA binding"/>
    <property type="evidence" value="ECO:0007669"/>
    <property type="project" value="InterPro"/>
</dbReference>
<dbReference type="PROSITE" id="PS50943">
    <property type="entry name" value="HTH_CROC1"/>
    <property type="match status" value="2"/>
</dbReference>
<evidence type="ECO:0000313" key="2">
    <source>
        <dbReference type="EMBL" id="SJZ53715.1"/>
    </source>
</evidence>
<dbReference type="InterPro" id="IPR010982">
    <property type="entry name" value="Lambda_DNA-bd_dom_sf"/>
</dbReference>
<feature type="domain" description="HTH cro/C1-type" evidence="1">
    <location>
        <begin position="37"/>
        <end position="86"/>
    </location>
</feature>
<accession>A0A1T4LG67</accession>
<reference evidence="3" key="1">
    <citation type="submission" date="2017-02" db="EMBL/GenBank/DDBJ databases">
        <authorList>
            <person name="Varghese N."/>
            <person name="Submissions S."/>
        </authorList>
    </citation>
    <scope>NUCLEOTIDE SEQUENCE [LARGE SCALE GENOMIC DNA]</scope>
    <source>
        <strain evidence="3">ATCC BAA-73</strain>
    </source>
</reference>
<evidence type="ECO:0000259" key="1">
    <source>
        <dbReference type="PROSITE" id="PS50943"/>
    </source>
</evidence>